<dbReference type="Gene3D" id="1.20.200.10">
    <property type="entry name" value="Fumarase/aspartase (Central domain)"/>
    <property type="match status" value="1"/>
</dbReference>
<reference evidence="1 2" key="1">
    <citation type="submission" date="2018-12" db="EMBL/GenBank/DDBJ databases">
        <authorList>
            <consortium name="Pathogen Informatics"/>
        </authorList>
    </citation>
    <scope>NUCLEOTIDE SEQUENCE [LARGE SCALE GENOMIC DNA]</scope>
    <source>
        <strain evidence="1 2">NCTC13098</strain>
    </source>
</reference>
<dbReference type="GO" id="GO:0004397">
    <property type="term" value="F:histidine ammonia-lyase activity"/>
    <property type="evidence" value="ECO:0007669"/>
    <property type="project" value="UniProtKB-EC"/>
</dbReference>
<dbReference type="SUPFAM" id="SSF48557">
    <property type="entry name" value="L-aspartase-like"/>
    <property type="match status" value="1"/>
</dbReference>
<proteinExistence type="predicted"/>
<dbReference type="EMBL" id="LR131271">
    <property type="protein sequence ID" value="VDR28850.1"/>
    <property type="molecule type" value="Genomic_DNA"/>
</dbReference>
<protein>
    <submittedName>
        <fullName evidence="1">Histidine ammonia-lyase</fullName>
        <ecNumber evidence="1">4.3.1.3</ecNumber>
    </submittedName>
</protein>
<dbReference type="KEGG" id="rtg:NCTC13098_05238"/>
<organism evidence="1 2">
    <name type="scientific">Raoultella terrigena</name>
    <name type="common">Klebsiella terrigena</name>
    <dbReference type="NCBI Taxonomy" id="577"/>
    <lineage>
        <taxon>Bacteria</taxon>
        <taxon>Pseudomonadati</taxon>
        <taxon>Pseudomonadota</taxon>
        <taxon>Gammaproteobacteria</taxon>
        <taxon>Enterobacterales</taxon>
        <taxon>Enterobacteriaceae</taxon>
        <taxon>Klebsiella/Raoultella group</taxon>
        <taxon>Raoultella</taxon>
    </lineage>
</organism>
<dbReference type="InterPro" id="IPR001106">
    <property type="entry name" value="Aromatic_Lyase"/>
</dbReference>
<dbReference type="AlphaFoldDB" id="A0A3P8M2A9"/>
<dbReference type="InterPro" id="IPR008948">
    <property type="entry name" value="L-Aspartase-like"/>
</dbReference>
<name>A0A3P8M2A9_RAOTE</name>
<dbReference type="Proteomes" id="UP000274346">
    <property type="component" value="Chromosome"/>
</dbReference>
<sequence length="91" mass="10287">MAPAAGRRLWAMAENTRGVLAVEWLASVQGLDMREGLTSSPLLEKARHLLRERVPHYTEDRFFAPDIENAIELLAARHLTRLLPAVLPDHH</sequence>
<evidence type="ECO:0000313" key="2">
    <source>
        <dbReference type="Proteomes" id="UP000274346"/>
    </source>
</evidence>
<keyword evidence="1" id="KW-0456">Lyase</keyword>
<dbReference type="EC" id="4.3.1.3" evidence="1"/>
<dbReference type="Pfam" id="PF00221">
    <property type="entry name" value="Lyase_aromatic"/>
    <property type="match status" value="1"/>
</dbReference>
<evidence type="ECO:0000313" key="1">
    <source>
        <dbReference type="EMBL" id="VDR28850.1"/>
    </source>
</evidence>
<accession>A0A3P8M2A9</accession>
<gene>
    <name evidence="1" type="primary">hutH_1</name>
    <name evidence="1" type="ORF">NCTC13098_05238</name>
</gene>